<reference evidence="1 2" key="1">
    <citation type="submission" date="2019-08" db="EMBL/GenBank/DDBJ databases">
        <title>Bacillus genomes from the desert of Cuatro Cienegas, Coahuila.</title>
        <authorList>
            <person name="Olmedo-Alvarez G."/>
        </authorList>
    </citation>
    <scope>NUCLEOTIDE SEQUENCE [LARGE SCALE GENOMIC DNA]</scope>
    <source>
        <strain evidence="1 2">CH37_1T</strain>
    </source>
</reference>
<name>A0A5D4RXS7_9BACI</name>
<gene>
    <name evidence="1" type="ORF">FZD47_25315</name>
</gene>
<evidence type="ECO:0000313" key="1">
    <source>
        <dbReference type="EMBL" id="TYS55750.1"/>
    </source>
</evidence>
<dbReference type="EMBL" id="VTES01000015">
    <property type="protein sequence ID" value="TYS55750.1"/>
    <property type="molecule type" value="Genomic_DNA"/>
</dbReference>
<accession>A0A5D4RXS7</accession>
<protein>
    <recommendedName>
        <fullName evidence="3">Phage tail protein</fullName>
    </recommendedName>
</protein>
<evidence type="ECO:0008006" key="3">
    <source>
        <dbReference type="Google" id="ProtNLM"/>
    </source>
</evidence>
<sequence length="488" mass="53679">MPILRNGVTADQYQTPDIYFEEQEIPSGDGSGAKKPKVMAIIGQFEKGPVSELLSVTRKTYPKLAGSFTNGYSGAKAAYTAFKRGVDRLILVNVRGAGAAPASITLKNNADPAVDGLKIKYKQALAYGNLCWATVEAGRDEGTFRIILEGPNTEMEVYDNLKTFAQAAEAINVNVASEFEAENLYSGDETNAVPALPDEVIRFEGGADGSQPTAVHYKGTVDNSTGRKTGAELLKTSIEATDIVYDRFVSDIANDDLLATALKMNGYAYIGPAPYTSATAAITLRAGYDTEYGHLSLGQAKSKSTGFVVPAAVYDCIAHVLSLTQDGTAGFWFDDIESMDVSLTDEDIEKLTKYNVVSMGQMINENDQLVYGMKSDYTLSKKETERQTYRRRVTSQIEREYYVVLTPYRSKHMSPTWEKDVELVTRDYFNRKMEEELIENYSVVFAPPGTASGIDEYVQDLRVELYNVADKMRIRLLSAPNVIEGGNN</sequence>
<comment type="caution">
    <text evidence="1">The sequence shown here is derived from an EMBL/GenBank/DDBJ whole genome shotgun (WGS) entry which is preliminary data.</text>
</comment>
<dbReference type="Proteomes" id="UP000323732">
    <property type="component" value="Unassembled WGS sequence"/>
</dbReference>
<evidence type="ECO:0000313" key="2">
    <source>
        <dbReference type="Proteomes" id="UP000323732"/>
    </source>
</evidence>
<dbReference type="RefSeq" id="WP_148951113.1">
    <property type="nucleotide sequence ID" value="NZ_VTES01000015.1"/>
</dbReference>
<proteinExistence type="predicted"/>
<organism evidence="1 2">
    <name type="scientific">Bacillus infantis</name>
    <dbReference type="NCBI Taxonomy" id="324767"/>
    <lineage>
        <taxon>Bacteria</taxon>
        <taxon>Bacillati</taxon>
        <taxon>Bacillota</taxon>
        <taxon>Bacilli</taxon>
        <taxon>Bacillales</taxon>
        <taxon>Bacillaceae</taxon>
        <taxon>Bacillus</taxon>
    </lineage>
</organism>
<dbReference type="AlphaFoldDB" id="A0A5D4RXS7"/>